<evidence type="ECO:0000256" key="1">
    <source>
        <dbReference type="ARBA" id="ARBA00022614"/>
    </source>
</evidence>
<protein>
    <submittedName>
        <fullName evidence="5">Disease resistance protein RML1A</fullName>
    </submittedName>
</protein>
<reference evidence="5 6" key="1">
    <citation type="submission" date="2024-04" db="EMBL/GenBank/DDBJ databases">
        <title>Genome assembly C_amara_ONT_v2.</title>
        <authorList>
            <person name="Yant L."/>
            <person name="Moore C."/>
            <person name="Slenker M."/>
        </authorList>
    </citation>
    <scope>NUCLEOTIDE SEQUENCE [LARGE SCALE GENOMIC DNA]</scope>
    <source>
        <tissue evidence="5">Leaf</tissue>
    </source>
</reference>
<dbReference type="PANTHER" id="PTHR11017:SF225">
    <property type="entry name" value="ADP-RIBOSYL CYCLASE_CYCLIC ADP-RIBOSE HYDROLASE-RELATED"/>
    <property type="match status" value="1"/>
</dbReference>
<gene>
    <name evidence="5" type="ORF">V5N11_009907</name>
</gene>
<evidence type="ECO:0000313" key="6">
    <source>
        <dbReference type="Proteomes" id="UP001558713"/>
    </source>
</evidence>
<dbReference type="InterPro" id="IPR002182">
    <property type="entry name" value="NB-ARC"/>
</dbReference>
<dbReference type="Pfam" id="PF23282">
    <property type="entry name" value="WHD_ROQ1"/>
    <property type="match status" value="1"/>
</dbReference>
<evidence type="ECO:0000259" key="4">
    <source>
        <dbReference type="Pfam" id="PF23282"/>
    </source>
</evidence>
<sequence>MIVGICGPAGIGKTTIARALHSCLSSNFQLNCFMENIREIYNSCGHNEYSSKLCLQKKLLSNILNQDGMKVDNLGAIRERLCEQKVFIILADVDDLKQLEALADETNWFGPGSRVIVTTEDRELLKKHDINNTYHVAFPTEEEARKIFCRYAFRKSSKQDGFEKLIERVTELCSKLPLGLRVMGSYLCKKTKDDWEDILQRLEKSLDPVELDIERVLRVGYDSLRKKDQLLFLFIAIFFNCKDDVHVQDMLAENNLNVRLGLKTLENKSLIQRSIEGNIVMHKLLQQVGREAIQRQDPGRREILIDTDDILTFLENDSDRTSVIGISLDMSTILNNTICYICYNTIWLENV</sequence>
<keyword evidence="2" id="KW-0677">Repeat</keyword>
<dbReference type="PANTHER" id="PTHR11017">
    <property type="entry name" value="LEUCINE-RICH REPEAT-CONTAINING PROTEIN"/>
    <property type="match status" value="1"/>
</dbReference>
<evidence type="ECO:0000256" key="2">
    <source>
        <dbReference type="ARBA" id="ARBA00022737"/>
    </source>
</evidence>
<dbReference type="Gene3D" id="1.10.8.430">
    <property type="entry name" value="Helical domain of apoptotic protease-activating factors"/>
    <property type="match status" value="1"/>
</dbReference>
<dbReference type="Gene3D" id="3.40.50.300">
    <property type="entry name" value="P-loop containing nucleotide triphosphate hydrolases"/>
    <property type="match status" value="1"/>
</dbReference>
<keyword evidence="1" id="KW-0433">Leucine-rich repeat</keyword>
<dbReference type="InterPro" id="IPR027417">
    <property type="entry name" value="P-loop_NTPase"/>
</dbReference>
<dbReference type="SUPFAM" id="SSF52540">
    <property type="entry name" value="P-loop containing nucleoside triphosphate hydrolases"/>
    <property type="match status" value="1"/>
</dbReference>
<name>A0ABD0ZL53_CARAN</name>
<evidence type="ECO:0000313" key="5">
    <source>
        <dbReference type="EMBL" id="KAL1188065.1"/>
    </source>
</evidence>
<dbReference type="Proteomes" id="UP001558713">
    <property type="component" value="Unassembled WGS sequence"/>
</dbReference>
<dbReference type="InterPro" id="IPR044974">
    <property type="entry name" value="Disease_R_plants"/>
</dbReference>
<dbReference type="Pfam" id="PF00931">
    <property type="entry name" value="NB-ARC"/>
    <property type="match status" value="1"/>
</dbReference>
<proteinExistence type="predicted"/>
<feature type="domain" description="NB-ARC" evidence="3">
    <location>
        <begin position="2"/>
        <end position="157"/>
    </location>
</feature>
<dbReference type="FunFam" id="1.10.8.430:FF:000002">
    <property type="entry name" value="Disease resistance protein (TIR-NBS-LRR class)"/>
    <property type="match status" value="1"/>
</dbReference>
<comment type="caution">
    <text evidence="5">The sequence shown here is derived from an EMBL/GenBank/DDBJ whole genome shotgun (WGS) entry which is preliminary data.</text>
</comment>
<dbReference type="PRINTS" id="PR00364">
    <property type="entry name" value="DISEASERSIST"/>
</dbReference>
<dbReference type="AlphaFoldDB" id="A0ABD0ZL53"/>
<evidence type="ECO:0000259" key="3">
    <source>
        <dbReference type="Pfam" id="PF00931"/>
    </source>
</evidence>
<organism evidence="5 6">
    <name type="scientific">Cardamine amara subsp. amara</name>
    <dbReference type="NCBI Taxonomy" id="228776"/>
    <lineage>
        <taxon>Eukaryota</taxon>
        <taxon>Viridiplantae</taxon>
        <taxon>Streptophyta</taxon>
        <taxon>Embryophyta</taxon>
        <taxon>Tracheophyta</taxon>
        <taxon>Spermatophyta</taxon>
        <taxon>Magnoliopsida</taxon>
        <taxon>eudicotyledons</taxon>
        <taxon>Gunneridae</taxon>
        <taxon>Pentapetalae</taxon>
        <taxon>rosids</taxon>
        <taxon>malvids</taxon>
        <taxon>Brassicales</taxon>
        <taxon>Brassicaceae</taxon>
        <taxon>Cardamineae</taxon>
        <taxon>Cardamine</taxon>
    </lineage>
</organism>
<keyword evidence="6" id="KW-1185">Reference proteome</keyword>
<accession>A0ABD0ZL53</accession>
<dbReference type="EMBL" id="JBANAX010000933">
    <property type="protein sequence ID" value="KAL1188065.1"/>
    <property type="molecule type" value="Genomic_DNA"/>
</dbReference>
<feature type="domain" description="Disease resistance protein Roq1-like winged-helix" evidence="4">
    <location>
        <begin position="226"/>
        <end position="295"/>
    </location>
</feature>
<dbReference type="InterPro" id="IPR058192">
    <property type="entry name" value="WHD_ROQ1-like"/>
</dbReference>
<dbReference type="InterPro" id="IPR042197">
    <property type="entry name" value="Apaf_helical"/>
</dbReference>